<dbReference type="InterPro" id="IPR001789">
    <property type="entry name" value="Sig_transdc_resp-reg_receiver"/>
</dbReference>
<dbReference type="Gene3D" id="3.40.50.2300">
    <property type="match status" value="1"/>
</dbReference>
<comment type="domain">
    <text evidence="5">Contains a C-terminal catalytic domain, and an N-terminal region which modulates catalytic activity.</text>
</comment>
<dbReference type="SUPFAM" id="SSF52738">
    <property type="entry name" value="Methylesterase CheB, C-terminal domain"/>
    <property type="match status" value="1"/>
</dbReference>
<comment type="function">
    <text evidence="5">Involved in chemotaxis. Part of a chemotaxis signal transduction system that modulates chemotaxis in response to various stimuli. Catalyzes the demethylation of specific methylglutamate residues introduced into the chemoreceptors (methyl-accepting chemotaxis proteins or MCP) by CheR. Also mediates the irreversible deamidation of specific glutamine residues to glutamic acid.</text>
</comment>
<dbReference type="OrthoDB" id="9759232at2"/>
<keyword evidence="11" id="KW-1185">Reference proteome</keyword>
<evidence type="ECO:0000259" key="9">
    <source>
        <dbReference type="PROSITE" id="PS50122"/>
    </source>
</evidence>
<dbReference type="GO" id="GO:0006935">
    <property type="term" value="P:chemotaxis"/>
    <property type="evidence" value="ECO:0007669"/>
    <property type="project" value="UniProtKB-UniRule"/>
</dbReference>
<accession>A0A1W1IIH8</accession>
<evidence type="ECO:0000256" key="2">
    <source>
        <dbReference type="ARBA" id="ARBA00022500"/>
    </source>
</evidence>
<dbReference type="CDD" id="cd17541">
    <property type="entry name" value="REC_CheB-like"/>
    <property type="match status" value="1"/>
</dbReference>
<feature type="domain" description="Response regulatory" evidence="8">
    <location>
        <begin position="4"/>
        <end position="119"/>
    </location>
</feature>
<dbReference type="Pfam" id="PF00072">
    <property type="entry name" value="Response_reg"/>
    <property type="match status" value="1"/>
</dbReference>
<dbReference type="InterPro" id="IPR011006">
    <property type="entry name" value="CheY-like_superfamily"/>
</dbReference>
<dbReference type="Pfam" id="PF01339">
    <property type="entry name" value="CheB_methylest"/>
    <property type="match status" value="1"/>
</dbReference>
<reference evidence="11" key="1">
    <citation type="submission" date="2016-04" db="EMBL/GenBank/DDBJ databases">
        <authorList>
            <person name="Strepis N."/>
        </authorList>
    </citation>
    <scope>NUCLEOTIDE SEQUENCE [LARGE SCALE GENOMIC DNA]</scope>
</reference>
<dbReference type="InterPro" id="IPR008248">
    <property type="entry name" value="CheB-like"/>
</dbReference>
<comment type="similarity">
    <text evidence="5">Belongs to the CheB family.</text>
</comment>
<dbReference type="PANTHER" id="PTHR42872">
    <property type="entry name" value="PROTEIN-GLUTAMATE METHYLESTERASE/PROTEIN-GLUTAMINE GLUTAMINASE"/>
    <property type="match status" value="1"/>
</dbReference>
<dbReference type="GO" id="GO:0008984">
    <property type="term" value="F:protein-glutamate methylesterase activity"/>
    <property type="evidence" value="ECO:0007669"/>
    <property type="project" value="UniProtKB-UniRule"/>
</dbReference>
<gene>
    <name evidence="5" type="primary">cheB</name>
    <name evidence="10" type="ORF">TPAS_2534</name>
</gene>
<dbReference type="PANTHER" id="PTHR42872:SF6">
    <property type="entry name" value="PROTEIN-GLUTAMATE METHYLESTERASE_PROTEIN-GLUTAMINE GLUTAMINASE"/>
    <property type="match status" value="1"/>
</dbReference>
<dbReference type="EC" id="3.1.1.61" evidence="5"/>
<keyword evidence="2 5" id="KW-0145">Chemotaxis</keyword>
<comment type="catalytic activity">
    <reaction evidence="4 5">
        <text>[protein]-L-glutamate 5-O-methyl ester + H2O = L-glutamyl-[protein] + methanol + H(+)</text>
        <dbReference type="Rhea" id="RHEA:23236"/>
        <dbReference type="Rhea" id="RHEA-COMP:10208"/>
        <dbReference type="Rhea" id="RHEA-COMP:10311"/>
        <dbReference type="ChEBI" id="CHEBI:15377"/>
        <dbReference type="ChEBI" id="CHEBI:15378"/>
        <dbReference type="ChEBI" id="CHEBI:17790"/>
        <dbReference type="ChEBI" id="CHEBI:29973"/>
        <dbReference type="ChEBI" id="CHEBI:82795"/>
        <dbReference type="EC" id="3.1.1.61"/>
    </reaction>
</comment>
<dbReference type="GO" id="GO:0005737">
    <property type="term" value="C:cytoplasm"/>
    <property type="evidence" value="ECO:0007669"/>
    <property type="project" value="UniProtKB-SubCell"/>
</dbReference>
<feature type="active site" evidence="5 6">
    <location>
        <position position="161"/>
    </location>
</feature>
<feature type="modified residue" description="4-aspartylphosphate" evidence="5 7">
    <location>
        <position position="55"/>
    </location>
</feature>
<name>A0A1W1IIH8_9LACT</name>
<dbReference type="Gene3D" id="3.40.50.180">
    <property type="entry name" value="Methylesterase CheB, C-terminal domain"/>
    <property type="match status" value="1"/>
</dbReference>
<feature type="active site" evidence="5 6">
    <location>
        <position position="188"/>
    </location>
</feature>
<evidence type="ECO:0000256" key="6">
    <source>
        <dbReference type="PROSITE-ProRule" id="PRU00050"/>
    </source>
</evidence>
<dbReference type="Proteomes" id="UP000195985">
    <property type="component" value="Unassembled WGS sequence"/>
</dbReference>
<dbReference type="InterPro" id="IPR000673">
    <property type="entry name" value="Sig_transdc_resp-reg_Me-estase"/>
</dbReference>
<evidence type="ECO:0000256" key="5">
    <source>
        <dbReference type="HAMAP-Rule" id="MF_00099"/>
    </source>
</evidence>
<evidence type="ECO:0000256" key="7">
    <source>
        <dbReference type="PROSITE-ProRule" id="PRU00169"/>
    </source>
</evidence>
<evidence type="ECO:0000256" key="1">
    <source>
        <dbReference type="ARBA" id="ARBA00022490"/>
    </source>
</evidence>
<dbReference type="NCBIfam" id="NF001965">
    <property type="entry name" value="PRK00742.1"/>
    <property type="match status" value="1"/>
</dbReference>
<dbReference type="EC" id="3.5.1.44" evidence="5"/>
<protein>
    <recommendedName>
        <fullName evidence="5">Protein-glutamate methylesterase/protein-glutamine glutaminase</fullName>
        <ecNumber evidence="5">3.1.1.61</ecNumber>
        <ecNumber evidence="5">3.5.1.44</ecNumber>
    </recommendedName>
</protein>
<dbReference type="GO" id="GO:0050568">
    <property type="term" value="F:protein-glutamine glutaminase activity"/>
    <property type="evidence" value="ECO:0007669"/>
    <property type="project" value="UniProtKB-UniRule"/>
</dbReference>
<evidence type="ECO:0000313" key="11">
    <source>
        <dbReference type="Proteomes" id="UP000195985"/>
    </source>
</evidence>
<comment type="subcellular location">
    <subcellularLocation>
        <location evidence="5">Cytoplasm</location>
    </subcellularLocation>
</comment>
<evidence type="ECO:0000256" key="3">
    <source>
        <dbReference type="ARBA" id="ARBA00022801"/>
    </source>
</evidence>
<feature type="active site" evidence="5 6">
    <location>
        <position position="280"/>
    </location>
</feature>
<dbReference type="PROSITE" id="PS50110">
    <property type="entry name" value="RESPONSE_REGULATORY"/>
    <property type="match status" value="1"/>
</dbReference>
<dbReference type="SUPFAM" id="SSF52172">
    <property type="entry name" value="CheY-like"/>
    <property type="match status" value="1"/>
</dbReference>
<proteinExistence type="inferred from homology"/>
<evidence type="ECO:0000259" key="8">
    <source>
        <dbReference type="PROSITE" id="PS50110"/>
    </source>
</evidence>
<dbReference type="PROSITE" id="PS50122">
    <property type="entry name" value="CHEB"/>
    <property type="match status" value="1"/>
</dbReference>
<comment type="PTM">
    <text evidence="5">Phosphorylated by CheA. Phosphorylation of the N-terminal regulatory domain activates the methylesterase activity.</text>
</comment>
<sequence length="339" mass="36943">MEINILLVDDSAFMRQILKEKIAEIDGLNVIATARNSQEAFQKIKQFNPDLITLDIEMPGMNGLETLKVIKASCDIPVMMMSSLSGKEITIEALEAGAIDFIEKPADIRNQGESFKKQIEFVMKQFFNRTQETTALRSNDEGSIPAKSRPNAVRALVIGASTGGPRALLQVMKDLPEGVNVPIFIVQHMPKGFTASFAQRMDAVAPVKVVEAYDGMPVEGGKAYVAPGDYHMTVKNRRIQLSQTDKIHGVRPAVDHLFSSAAESYGSRLIGVVLTGMGKDGTEGLKKIKTNGGYTFAQDKESSLVFGMPGNAIQNKVIDEVVNLEELTDALNQVLGGRK</sequence>
<organism evidence="10 11">
    <name type="scientific">Trichococcus pasteurii</name>
    <dbReference type="NCBI Taxonomy" id="43064"/>
    <lineage>
        <taxon>Bacteria</taxon>
        <taxon>Bacillati</taxon>
        <taxon>Bacillota</taxon>
        <taxon>Bacilli</taxon>
        <taxon>Lactobacillales</taxon>
        <taxon>Carnobacteriaceae</taxon>
        <taxon>Trichococcus</taxon>
    </lineage>
</organism>
<evidence type="ECO:0000256" key="4">
    <source>
        <dbReference type="ARBA" id="ARBA00048267"/>
    </source>
</evidence>
<keyword evidence="1 5" id="KW-0963">Cytoplasm</keyword>
<keyword evidence="3 5" id="KW-0378">Hydrolase</keyword>
<feature type="domain" description="CheB-type methylesterase" evidence="9">
    <location>
        <begin position="150"/>
        <end position="338"/>
    </location>
</feature>
<keyword evidence="5 7" id="KW-0597">Phosphoprotein</keyword>
<dbReference type="SMART" id="SM00448">
    <property type="entry name" value="REC"/>
    <property type="match status" value="1"/>
</dbReference>
<dbReference type="STRING" id="43064.SAMN04488086_110105"/>
<evidence type="ECO:0000313" key="10">
    <source>
        <dbReference type="EMBL" id="SLM52826.1"/>
    </source>
</evidence>
<dbReference type="EMBL" id="FWEY01000009">
    <property type="protein sequence ID" value="SLM52826.1"/>
    <property type="molecule type" value="Genomic_DNA"/>
</dbReference>
<dbReference type="RefSeq" id="WP_086943569.1">
    <property type="nucleotide sequence ID" value="NZ_FONM01000010.1"/>
</dbReference>
<dbReference type="AlphaFoldDB" id="A0A1W1IIH8"/>
<dbReference type="GO" id="GO:0000156">
    <property type="term" value="F:phosphorelay response regulator activity"/>
    <property type="evidence" value="ECO:0007669"/>
    <property type="project" value="InterPro"/>
</dbReference>
<dbReference type="CDD" id="cd16432">
    <property type="entry name" value="CheB_Rec"/>
    <property type="match status" value="1"/>
</dbReference>
<comment type="catalytic activity">
    <reaction evidence="5">
        <text>L-glutaminyl-[protein] + H2O = L-glutamyl-[protein] + NH4(+)</text>
        <dbReference type="Rhea" id="RHEA:16441"/>
        <dbReference type="Rhea" id="RHEA-COMP:10207"/>
        <dbReference type="Rhea" id="RHEA-COMP:10208"/>
        <dbReference type="ChEBI" id="CHEBI:15377"/>
        <dbReference type="ChEBI" id="CHEBI:28938"/>
        <dbReference type="ChEBI" id="CHEBI:29973"/>
        <dbReference type="ChEBI" id="CHEBI:30011"/>
        <dbReference type="EC" id="3.5.1.44"/>
    </reaction>
</comment>
<dbReference type="InterPro" id="IPR035909">
    <property type="entry name" value="CheB_C"/>
</dbReference>
<dbReference type="HAMAP" id="MF_00099">
    <property type="entry name" value="CheB_chemtxs"/>
    <property type="match status" value="1"/>
</dbReference>
<dbReference type="PIRSF" id="PIRSF000876">
    <property type="entry name" value="RR_chemtxs_CheB"/>
    <property type="match status" value="1"/>
</dbReference>